<feature type="non-terminal residue" evidence="7">
    <location>
        <position position="1"/>
    </location>
</feature>
<proteinExistence type="predicted"/>
<evidence type="ECO:0000256" key="4">
    <source>
        <dbReference type="ARBA" id="ARBA00023136"/>
    </source>
</evidence>
<dbReference type="SUPFAM" id="SSF81324">
    <property type="entry name" value="Voltage-gated potassium channels"/>
    <property type="match status" value="1"/>
</dbReference>
<feature type="domain" description="Ion transport" evidence="6">
    <location>
        <begin position="53"/>
        <end position="221"/>
    </location>
</feature>
<evidence type="ECO:0000256" key="5">
    <source>
        <dbReference type="SAM" id="Phobius"/>
    </source>
</evidence>
<dbReference type="Pfam" id="PF00520">
    <property type="entry name" value="Ion_trans"/>
    <property type="match status" value="1"/>
</dbReference>
<dbReference type="Gene3D" id="1.20.120.350">
    <property type="entry name" value="Voltage-gated potassium channels. Chain C"/>
    <property type="match status" value="1"/>
</dbReference>
<comment type="subcellular location">
    <subcellularLocation>
        <location evidence="1">Membrane</location>
        <topology evidence="1">Multi-pass membrane protein</topology>
    </subcellularLocation>
</comment>
<name>A0A812K784_SYMPI</name>
<keyword evidence="2 5" id="KW-0812">Transmembrane</keyword>
<sequence length="253" mass="28580">VNAMPLLEEEEYEALADARSKQRAMRTAERSENVEDDAPLHNLAQRLVDFVSSKWFEGVFAAVIITNCFFLGISLEVSSQDLSSEPPPGFKVVDYFYAALFAIELILKISVQGQNFFCLLADRSALFWNYLDLVIVGTSIFELVFDLILAFESDESAAPTQTRLLRIIRIIRVLRVMRVIKVVKFISALTSLVSSILSTLKSLLWSLVLLLMVMYVFGILFTDTVIGHVKEMGLEAFGDSQLLRHFGSLLLRW</sequence>
<keyword evidence="3 5" id="KW-1133">Transmembrane helix</keyword>
<dbReference type="GO" id="GO:0005248">
    <property type="term" value="F:voltage-gated sodium channel activity"/>
    <property type="evidence" value="ECO:0007669"/>
    <property type="project" value="TreeGrafter"/>
</dbReference>
<protein>
    <submittedName>
        <fullName evidence="7">SCN5A protein</fullName>
    </submittedName>
</protein>
<keyword evidence="4 5" id="KW-0472">Membrane</keyword>
<feature type="transmembrane region" description="Helical" evidence="5">
    <location>
        <begin position="55"/>
        <end position="75"/>
    </location>
</feature>
<evidence type="ECO:0000256" key="1">
    <source>
        <dbReference type="ARBA" id="ARBA00004141"/>
    </source>
</evidence>
<keyword evidence="8" id="KW-1185">Reference proteome</keyword>
<dbReference type="InterPro" id="IPR005821">
    <property type="entry name" value="Ion_trans_dom"/>
</dbReference>
<dbReference type="InterPro" id="IPR027359">
    <property type="entry name" value="Volt_channel_dom_sf"/>
</dbReference>
<organism evidence="7 8">
    <name type="scientific">Symbiodinium pilosum</name>
    <name type="common">Dinoflagellate</name>
    <dbReference type="NCBI Taxonomy" id="2952"/>
    <lineage>
        <taxon>Eukaryota</taxon>
        <taxon>Sar</taxon>
        <taxon>Alveolata</taxon>
        <taxon>Dinophyceae</taxon>
        <taxon>Suessiales</taxon>
        <taxon>Symbiodiniaceae</taxon>
        <taxon>Symbiodinium</taxon>
    </lineage>
</organism>
<dbReference type="InterPro" id="IPR043203">
    <property type="entry name" value="VGCC_Ca_Na"/>
</dbReference>
<accession>A0A812K784</accession>
<gene>
    <name evidence="7" type="primary">SCN5A</name>
    <name evidence="7" type="ORF">SPIL2461_LOCUS2979</name>
</gene>
<dbReference type="PANTHER" id="PTHR10037:SF62">
    <property type="entry name" value="SODIUM CHANNEL PROTEIN 60E"/>
    <property type="match status" value="1"/>
</dbReference>
<dbReference type="Proteomes" id="UP000649617">
    <property type="component" value="Unassembled WGS sequence"/>
</dbReference>
<dbReference type="OrthoDB" id="425908at2759"/>
<dbReference type="GO" id="GO:0001518">
    <property type="term" value="C:voltage-gated sodium channel complex"/>
    <property type="evidence" value="ECO:0007669"/>
    <property type="project" value="TreeGrafter"/>
</dbReference>
<evidence type="ECO:0000256" key="2">
    <source>
        <dbReference type="ARBA" id="ARBA00022692"/>
    </source>
</evidence>
<comment type="caution">
    <text evidence="7">The sequence shown here is derived from an EMBL/GenBank/DDBJ whole genome shotgun (WGS) entry which is preliminary data.</text>
</comment>
<evidence type="ECO:0000256" key="3">
    <source>
        <dbReference type="ARBA" id="ARBA00022989"/>
    </source>
</evidence>
<evidence type="ECO:0000313" key="8">
    <source>
        <dbReference type="Proteomes" id="UP000649617"/>
    </source>
</evidence>
<dbReference type="EMBL" id="CAJNIZ010003416">
    <property type="protein sequence ID" value="CAE7222246.1"/>
    <property type="molecule type" value="Genomic_DNA"/>
</dbReference>
<evidence type="ECO:0000259" key="6">
    <source>
        <dbReference type="Pfam" id="PF00520"/>
    </source>
</evidence>
<reference evidence="7" key="1">
    <citation type="submission" date="2021-02" db="EMBL/GenBank/DDBJ databases">
        <authorList>
            <person name="Dougan E. K."/>
            <person name="Rhodes N."/>
            <person name="Thang M."/>
            <person name="Chan C."/>
        </authorList>
    </citation>
    <scope>NUCLEOTIDE SEQUENCE</scope>
</reference>
<dbReference type="GO" id="GO:0086010">
    <property type="term" value="P:membrane depolarization during action potential"/>
    <property type="evidence" value="ECO:0007669"/>
    <property type="project" value="TreeGrafter"/>
</dbReference>
<dbReference type="AlphaFoldDB" id="A0A812K784"/>
<feature type="transmembrane region" description="Helical" evidence="5">
    <location>
        <begin position="95"/>
        <end position="111"/>
    </location>
</feature>
<dbReference type="PANTHER" id="PTHR10037">
    <property type="entry name" value="VOLTAGE-GATED CATION CHANNEL CALCIUM AND SODIUM"/>
    <property type="match status" value="1"/>
</dbReference>
<evidence type="ECO:0000313" key="7">
    <source>
        <dbReference type="EMBL" id="CAE7222246.1"/>
    </source>
</evidence>
<feature type="transmembrane region" description="Helical" evidence="5">
    <location>
        <begin position="203"/>
        <end position="222"/>
    </location>
</feature>